<accession>A0ABD2B2H3</accession>
<dbReference type="AlphaFoldDB" id="A0ABD2B2H3"/>
<proteinExistence type="predicted"/>
<dbReference type="EMBL" id="JAUDFV010000133">
    <property type="protein sequence ID" value="KAL2726886.1"/>
    <property type="molecule type" value="Genomic_DNA"/>
</dbReference>
<gene>
    <name evidence="1" type="ORF">V1478_007164</name>
</gene>
<evidence type="ECO:0000313" key="1">
    <source>
        <dbReference type="EMBL" id="KAL2726886.1"/>
    </source>
</evidence>
<organism evidence="1 2">
    <name type="scientific">Vespula squamosa</name>
    <name type="common">Southern yellow jacket</name>
    <name type="synonym">Wasp</name>
    <dbReference type="NCBI Taxonomy" id="30214"/>
    <lineage>
        <taxon>Eukaryota</taxon>
        <taxon>Metazoa</taxon>
        <taxon>Ecdysozoa</taxon>
        <taxon>Arthropoda</taxon>
        <taxon>Hexapoda</taxon>
        <taxon>Insecta</taxon>
        <taxon>Pterygota</taxon>
        <taxon>Neoptera</taxon>
        <taxon>Endopterygota</taxon>
        <taxon>Hymenoptera</taxon>
        <taxon>Apocrita</taxon>
        <taxon>Aculeata</taxon>
        <taxon>Vespoidea</taxon>
        <taxon>Vespidae</taxon>
        <taxon>Vespinae</taxon>
        <taxon>Vespula</taxon>
    </lineage>
</organism>
<name>A0ABD2B2H3_VESSQ</name>
<evidence type="ECO:0000313" key="2">
    <source>
        <dbReference type="Proteomes" id="UP001607302"/>
    </source>
</evidence>
<comment type="caution">
    <text evidence="1">The sequence shown here is derived from an EMBL/GenBank/DDBJ whole genome shotgun (WGS) entry which is preliminary data.</text>
</comment>
<reference evidence="1 2" key="1">
    <citation type="journal article" date="2024" name="Ann. Entomol. Soc. Am.">
        <title>Genomic analyses of the southern and eastern yellowjacket wasps (Hymenoptera: Vespidae) reveal evolutionary signatures of social life.</title>
        <authorList>
            <person name="Catto M.A."/>
            <person name="Caine P.B."/>
            <person name="Orr S.E."/>
            <person name="Hunt B.G."/>
            <person name="Goodisman M.A.D."/>
        </authorList>
    </citation>
    <scope>NUCLEOTIDE SEQUENCE [LARGE SCALE GENOMIC DNA]</scope>
    <source>
        <strain evidence="1">233</strain>
        <tissue evidence="1">Head and thorax</tissue>
    </source>
</reference>
<dbReference type="InterPro" id="IPR029021">
    <property type="entry name" value="Prot-tyrosine_phosphatase-like"/>
</dbReference>
<protein>
    <submittedName>
        <fullName evidence="1">RNA/RNP complex-1-interacting phosphatase-like isoform X1</fullName>
    </submittedName>
</protein>
<dbReference type="Gene3D" id="3.90.190.10">
    <property type="entry name" value="Protein tyrosine phosphatase superfamily"/>
    <property type="match status" value="1"/>
</dbReference>
<keyword evidence="2" id="KW-1185">Reference proteome</keyword>
<dbReference type="SUPFAM" id="SSF52799">
    <property type="entry name" value="(Phosphotyrosine protein) phosphatases II"/>
    <property type="match status" value="1"/>
</dbReference>
<dbReference type="Proteomes" id="UP001607302">
    <property type="component" value="Unassembled WGS sequence"/>
</dbReference>
<sequence length="117" mass="13626">MVESAARTIQLQSRAKNKLPRNDWKSLREQLWDLFTTDSHDHLIYAVVNNLTPEQRFTATILLQAFPRLKCIVDLTNTERYYDKKEFTNVGVKHEKIMIPGKRVPPQNSVMNVENNG</sequence>